<feature type="domain" description="Ig-like" evidence="10">
    <location>
        <begin position="284"/>
        <end position="376"/>
    </location>
</feature>
<keyword evidence="6" id="KW-1015">Disulfide bond</keyword>
<comment type="subcellular location">
    <subcellularLocation>
        <location evidence="1">Cell membrane</location>
    </subcellularLocation>
</comment>
<evidence type="ECO:0000256" key="1">
    <source>
        <dbReference type="ARBA" id="ARBA00004236"/>
    </source>
</evidence>
<reference evidence="11 12" key="1">
    <citation type="submission" date="2024-05" db="EMBL/GenBank/DDBJ databases">
        <authorList>
            <person name="Wallberg A."/>
        </authorList>
    </citation>
    <scope>NUCLEOTIDE SEQUENCE [LARGE SCALE GENOMIC DNA]</scope>
</reference>
<keyword evidence="9" id="KW-1133">Transmembrane helix</keyword>
<keyword evidence="2" id="KW-1003">Cell membrane</keyword>
<gene>
    <name evidence="11" type="ORF">MNOR_LOCUS12260</name>
</gene>
<evidence type="ECO:0000313" key="11">
    <source>
        <dbReference type="EMBL" id="CAL4083900.1"/>
    </source>
</evidence>
<feature type="non-terminal residue" evidence="11">
    <location>
        <position position="1"/>
    </location>
</feature>
<evidence type="ECO:0000256" key="3">
    <source>
        <dbReference type="ARBA" id="ARBA00022729"/>
    </source>
</evidence>
<sequence>KHQQQRLGHVFVADVVAGSPLGAAAATGRGGGSGPVAAAWATGVAVTAVVVCLLASTPAHAAAAAAATGQEQQQNHHDDAEEIPVFLEAIPNRTVTLGRDTSLTCVVDKLGEDHQVAWVHLNRQMIVSIHKQVITRQPRFSVAYDSHKTWTLHITGVQQEDSGEYMCQVNTDPMISQKGIVKVVVPPNIVDSVSSPSSIVVREKENVTLRCRATGTPEPTIKWKREDKLPIELPDGTKVPEFKGNELNLRAVSRTHMGAYLCIASNKIPPMVSKRITLDTHFSPQMNIPNQLMATPQGSDINLECFVEAHPPAITYWEFNGTMVINDSSVHTETISHKYKTNMILSISGLKGKDFGMYKCIAKNSIGETNGSITLNELPRPSTIPPLIKHNSLDYDASTASTPSHGRCIVFFFFTFGAQCAIYIMGLLSINL</sequence>
<dbReference type="PROSITE" id="PS50835">
    <property type="entry name" value="IG_LIKE"/>
    <property type="match status" value="3"/>
</dbReference>
<dbReference type="InterPro" id="IPR007110">
    <property type="entry name" value="Ig-like_dom"/>
</dbReference>
<evidence type="ECO:0000313" key="12">
    <source>
        <dbReference type="Proteomes" id="UP001497623"/>
    </source>
</evidence>
<dbReference type="Proteomes" id="UP001497623">
    <property type="component" value="Unassembled WGS sequence"/>
</dbReference>
<keyword evidence="3" id="KW-0732">Signal</keyword>
<dbReference type="Pfam" id="PF07686">
    <property type="entry name" value="V-set"/>
    <property type="match status" value="1"/>
</dbReference>
<evidence type="ECO:0000259" key="10">
    <source>
        <dbReference type="PROSITE" id="PS50835"/>
    </source>
</evidence>
<keyword evidence="9" id="KW-0812">Transmembrane</keyword>
<dbReference type="GO" id="GO:0043005">
    <property type="term" value="C:neuron projection"/>
    <property type="evidence" value="ECO:0007669"/>
    <property type="project" value="TreeGrafter"/>
</dbReference>
<dbReference type="SMART" id="SM00409">
    <property type="entry name" value="IG"/>
    <property type="match status" value="3"/>
</dbReference>
<dbReference type="AlphaFoldDB" id="A0AAV2QF55"/>
<dbReference type="InterPro" id="IPR003599">
    <property type="entry name" value="Ig_sub"/>
</dbReference>
<dbReference type="InterPro" id="IPR051170">
    <property type="entry name" value="Neural/epithelial_adhesion"/>
</dbReference>
<dbReference type="InterPro" id="IPR003598">
    <property type="entry name" value="Ig_sub2"/>
</dbReference>
<evidence type="ECO:0000256" key="6">
    <source>
        <dbReference type="ARBA" id="ARBA00023157"/>
    </source>
</evidence>
<evidence type="ECO:0000256" key="5">
    <source>
        <dbReference type="ARBA" id="ARBA00023136"/>
    </source>
</evidence>
<keyword evidence="7" id="KW-0325">Glycoprotein</keyword>
<dbReference type="EMBL" id="CAXKWB010006684">
    <property type="protein sequence ID" value="CAL4083900.1"/>
    <property type="molecule type" value="Genomic_DNA"/>
</dbReference>
<organism evidence="11 12">
    <name type="scientific">Meganyctiphanes norvegica</name>
    <name type="common">Northern krill</name>
    <name type="synonym">Thysanopoda norvegica</name>
    <dbReference type="NCBI Taxonomy" id="48144"/>
    <lineage>
        <taxon>Eukaryota</taxon>
        <taxon>Metazoa</taxon>
        <taxon>Ecdysozoa</taxon>
        <taxon>Arthropoda</taxon>
        <taxon>Crustacea</taxon>
        <taxon>Multicrustacea</taxon>
        <taxon>Malacostraca</taxon>
        <taxon>Eumalacostraca</taxon>
        <taxon>Eucarida</taxon>
        <taxon>Euphausiacea</taxon>
        <taxon>Euphausiidae</taxon>
        <taxon>Meganyctiphanes</taxon>
    </lineage>
</organism>
<dbReference type="InterPro" id="IPR036179">
    <property type="entry name" value="Ig-like_dom_sf"/>
</dbReference>
<dbReference type="InterPro" id="IPR013106">
    <property type="entry name" value="Ig_V-set"/>
</dbReference>
<dbReference type="Pfam" id="PF13927">
    <property type="entry name" value="Ig_3"/>
    <property type="match status" value="2"/>
</dbReference>
<evidence type="ECO:0000256" key="2">
    <source>
        <dbReference type="ARBA" id="ARBA00022475"/>
    </source>
</evidence>
<feature type="domain" description="Ig-like" evidence="10">
    <location>
        <begin position="187"/>
        <end position="277"/>
    </location>
</feature>
<keyword evidence="12" id="KW-1185">Reference proteome</keyword>
<name>A0AAV2QF55_MEGNR</name>
<dbReference type="InterPro" id="IPR013783">
    <property type="entry name" value="Ig-like_fold"/>
</dbReference>
<dbReference type="Gene3D" id="2.60.40.10">
    <property type="entry name" value="Immunoglobulins"/>
    <property type="match status" value="3"/>
</dbReference>
<evidence type="ECO:0000256" key="4">
    <source>
        <dbReference type="ARBA" id="ARBA00022737"/>
    </source>
</evidence>
<dbReference type="CDD" id="cd00099">
    <property type="entry name" value="IgV"/>
    <property type="match status" value="1"/>
</dbReference>
<dbReference type="FunFam" id="2.60.40.10:FF:000032">
    <property type="entry name" value="palladin isoform X1"/>
    <property type="match status" value="1"/>
</dbReference>
<evidence type="ECO:0000256" key="9">
    <source>
        <dbReference type="SAM" id="Phobius"/>
    </source>
</evidence>
<dbReference type="SMART" id="SM00408">
    <property type="entry name" value="IGc2"/>
    <property type="match status" value="3"/>
</dbReference>
<evidence type="ECO:0000256" key="7">
    <source>
        <dbReference type="ARBA" id="ARBA00023180"/>
    </source>
</evidence>
<protein>
    <recommendedName>
        <fullName evidence="10">Ig-like domain-containing protein</fullName>
    </recommendedName>
</protein>
<dbReference type="SUPFAM" id="SSF48726">
    <property type="entry name" value="Immunoglobulin"/>
    <property type="match status" value="3"/>
</dbReference>
<dbReference type="PANTHER" id="PTHR12231">
    <property type="entry name" value="CTX-RELATED TYPE I TRANSMEMBRANE PROTEIN"/>
    <property type="match status" value="1"/>
</dbReference>
<dbReference type="FunFam" id="2.60.40.10:FF:000328">
    <property type="entry name" value="CLUMA_CG000981, isoform A"/>
    <property type="match status" value="1"/>
</dbReference>
<accession>A0AAV2QF55</accession>
<keyword evidence="8" id="KW-0393">Immunoglobulin domain</keyword>
<dbReference type="PANTHER" id="PTHR12231:SF247">
    <property type="entry name" value="DPR-INTERACTING PROTEIN DELTA, ISOFORM D"/>
    <property type="match status" value="1"/>
</dbReference>
<comment type="caution">
    <text evidence="11">The sequence shown here is derived from an EMBL/GenBank/DDBJ whole genome shotgun (WGS) entry which is preliminary data.</text>
</comment>
<keyword evidence="5 9" id="KW-0472">Membrane</keyword>
<feature type="domain" description="Ig-like" evidence="10">
    <location>
        <begin position="84"/>
        <end position="181"/>
    </location>
</feature>
<proteinExistence type="predicted"/>
<dbReference type="GO" id="GO:0005886">
    <property type="term" value="C:plasma membrane"/>
    <property type="evidence" value="ECO:0007669"/>
    <property type="project" value="UniProtKB-SubCell"/>
</dbReference>
<feature type="transmembrane region" description="Helical" evidence="9">
    <location>
        <begin position="409"/>
        <end position="430"/>
    </location>
</feature>
<evidence type="ECO:0000256" key="8">
    <source>
        <dbReference type="ARBA" id="ARBA00023319"/>
    </source>
</evidence>
<keyword evidence="4" id="KW-0677">Repeat</keyword>